<organism evidence="1 2">
    <name type="scientific">Butyricicoccus intestinisimiae</name>
    <dbReference type="NCBI Taxonomy" id="2841509"/>
    <lineage>
        <taxon>Bacteria</taxon>
        <taxon>Bacillati</taxon>
        <taxon>Bacillota</taxon>
        <taxon>Clostridia</taxon>
        <taxon>Eubacteriales</taxon>
        <taxon>Butyricicoccaceae</taxon>
        <taxon>Butyricicoccus</taxon>
    </lineage>
</organism>
<reference evidence="1 2" key="1">
    <citation type="submission" date="2021-06" db="EMBL/GenBank/DDBJ databases">
        <authorList>
            <person name="Sun Q."/>
            <person name="Li D."/>
        </authorList>
    </citation>
    <scope>NUCLEOTIDE SEQUENCE [LARGE SCALE GENOMIC DNA]</scope>
    <source>
        <strain evidence="1 2">MSJd-7</strain>
    </source>
</reference>
<proteinExistence type="predicted"/>
<gene>
    <name evidence="1" type="ORF">KQI75_11755</name>
</gene>
<accession>A0ABS6EUC6</accession>
<protein>
    <submittedName>
        <fullName evidence="1">Uncharacterized protein</fullName>
    </submittedName>
</protein>
<dbReference type="EMBL" id="JAHLQI010000007">
    <property type="protein sequence ID" value="MBU5491282.1"/>
    <property type="molecule type" value="Genomic_DNA"/>
</dbReference>
<dbReference type="Proteomes" id="UP000783588">
    <property type="component" value="Unassembled WGS sequence"/>
</dbReference>
<sequence length="101" mass="11426">MEIRYSDTDTRIYFHKVVGKIFKILPISEDFPETVDKYIRDLIGELHGNVGILTKVFDKVCLMTIIGHLNHLVETGCSAEDIKATVFECIRLAKILAGEDT</sequence>
<evidence type="ECO:0000313" key="2">
    <source>
        <dbReference type="Proteomes" id="UP000783588"/>
    </source>
</evidence>
<evidence type="ECO:0000313" key="1">
    <source>
        <dbReference type="EMBL" id="MBU5491282.1"/>
    </source>
</evidence>
<keyword evidence="2" id="KW-1185">Reference proteome</keyword>
<dbReference type="RefSeq" id="WP_216470996.1">
    <property type="nucleotide sequence ID" value="NZ_JAHLQI010000007.1"/>
</dbReference>
<name>A0ABS6EUC6_9FIRM</name>
<comment type="caution">
    <text evidence="1">The sequence shown here is derived from an EMBL/GenBank/DDBJ whole genome shotgun (WGS) entry which is preliminary data.</text>
</comment>